<comment type="caution">
    <text evidence="1">The sequence shown here is derived from an EMBL/GenBank/DDBJ whole genome shotgun (WGS) entry which is preliminary data.</text>
</comment>
<reference evidence="1 2" key="1">
    <citation type="journal article" date="2015" name="Mol. Plant Microbe Interact.">
        <title>Genome, transcriptome, and functional analyses of Penicillium expansum provide new insights into secondary metabolism and pathogenicity.</title>
        <authorList>
            <person name="Ballester A.R."/>
            <person name="Marcet-Houben M."/>
            <person name="Levin E."/>
            <person name="Sela N."/>
            <person name="Selma-Lazaro C."/>
            <person name="Carmona L."/>
            <person name="Wisniewski M."/>
            <person name="Droby S."/>
            <person name="Gonzalez-Candelas L."/>
            <person name="Gabaldon T."/>
        </authorList>
    </citation>
    <scope>NUCLEOTIDE SEQUENCE [LARGE SCALE GENOMIC DNA]</scope>
    <source>
        <strain evidence="1 2">PHI-1</strain>
    </source>
</reference>
<protein>
    <submittedName>
        <fullName evidence="1">Uncharacterized protein</fullName>
    </submittedName>
</protein>
<gene>
    <name evidence="1" type="ORF">PITC_082160</name>
</gene>
<sequence length="36" mass="4407">MWQKNSYRFTANSLPRFKPVPRLFPPFSFPRTFELC</sequence>
<dbReference type="HOGENOM" id="CLU_3359900_0_0_1"/>
<proteinExistence type="predicted"/>
<evidence type="ECO:0000313" key="1">
    <source>
        <dbReference type="EMBL" id="KGO75509.1"/>
    </source>
</evidence>
<name>A0A0A2L681_PENIT</name>
<dbReference type="AlphaFoldDB" id="A0A0A2L681"/>
<keyword evidence="2" id="KW-1185">Reference proteome</keyword>
<dbReference type="EMBL" id="JQGA01000468">
    <property type="protein sequence ID" value="KGO75509.1"/>
    <property type="molecule type" value="Genomic_DNA"/>
</dbReference>
<organism evidence="1 2">
    <name type="scientific">Penicillium italicum</name>
    <name type="common">Blue mold</name>
    <dbReference type="NCBI Taxonomy" id="40296"/>
    <lineage>
        <taxon>Eukaryota</taxon>
        <taxon>Fungi</taxon>
        <taxon>Dikarya</taxon>
        <taxon>Ascomycota</taxon>
        <taxon>Pezizomycotina</taxon>
        <taxon>Eurotiomycetes</taxon>
        <taxon>Eurotiomycetidae</taxon>
        <taxon>Eurotiales</taxon>
        <taxon>Aspergillaceae</taxon>
        <taxon>Penicillium</taxon>
    </lineage>
</organism>
<dbReference type="Proteomes" id="UP000030104">
    <property type="component" value="Unassembled WGS sequence"/>
</dbReference>
<accession>A0A0A2L681</accession>
<evidence type="ECO:0000313" key="2">
    <source>
        <dbReference type="Proteomes" id="UP000030104"/>
    </source>
</evidence>